<proteinExistence type="inferred from homology"/>
<dbReference type="PANTHER" id="PTHR22807">
    <property type="entry name" value="NOP2 YEAST -RELATED NOL1/NOP2/FMU SUN DOMAIN-CONTAINING"/>
    <property type="match status" value="1"/>
</dbReference>
<dbReference type="InterPro" id="IPR023267">
    <property type="entry name" value="RCMT"/>
</dbReference>
<evidence type="ECO:0000256" key="1">
    <source>
        <dbReference type="ARBA" id="ARBA00007494"/>
    </source>
</evidence>
<feature type="domain" description="SAM-dependent MTase RsmB/NOP-type" evidence="7">
    <location>
        <begin position="128"/>
        <end position="416"/>
    </location>
</feature>
<dbReference type="Pfam" id="PF01029">
    <property type="entry name" value="NusB"/>
    <property type="match status" value="1"/>
</dbReference>
<sequence>MDKAGLGARGAALHLLWGVLVEGRPMPEGGLPGLSPSDQARARRLALHVLRNLARCDAVLEPFLQKAPPPGVLNILRLAVAELALDAGQAHGVVSAAVDLARGEKGGAAFSGLVNAVLRKVAAKGDVFGDLAAPVMAPWLRGAMIKTWDKKVVQAIEAVQALAPPLDLTLKPGVGVDIPEAVALPNGSLRLAGSVQVSALPGYATGDWWVQDAAAAMAVPLLDPKPGEKVLDLCAAPGGKTMQLAATGADVMAVDMSPARMAVLAENLKRTGLTATLVEADLRKWQPDGLFDAILLDAPCSATGTLRRHPDLPFAKGADQVKPLVALQADLLDRALAWLAPGGRLVFVTCSLLPEEGEKQLAGALRRHPGLTVERPAMDWVEASWITPEGGLRLRPDHWADKGGMDGFFMARFRRV</sequence>
<keyword evidence="2 6" id="KW-0489">Methyltransferase</keyword>
<dbReference type="GO" id="GO:0003723">
    <property type="term" value="F:RNA binding"/>
    <property type="evidence" value="ECO:0007669"/>
    <property type="project" value="UniProtKB-UniRule"/>
</dbReference>
<feature type="binding site" evidence="6">
    <location>
        <position position="297"/>
    </location>
    <ligand>
        <name>S-adenosyl-L-methionine</name>
        <dbReference type="ChEBI" id="CHEBI:59789"/>
    </ligand>
</feature>
<protein>
    <submittedName>
        <fullName evidence="8">16S rRNA methyltransferase</fullName>
    </submittedName>
</protein>
<keyword evidence="3 6" id="KW-0808">Transferase</keyword>
<evidence type="ECO:0000256" key="2">
    <source>
        <dbReference type="ARBA" id="ARBA00022603"/>
    </source>
</evidence>
<dbReference type="SUPFAM" id="SSF48013">
    <property type="entry name" value="NusB-like"/>
    <property type="match status" value="1"/>
</dbReference>
<comment type="similarity">
    <text evidence="1 6">Belongs to the class I-like SAM-binding methyltransferase superfamily. RsmB/NOP family.</text>
</comment>
<evidence type="ECO:0000313" key="8">
    <source>
        <dbReference type="EMBL" id="GHC64328.1"/>
    </source>
</evidence>
<feature type="binding site" evidence="6">
    <location>
        <begin position="234"/>
        <end position="240"/>
    </location>
    <ligand>
        <name>S-adenosyl-L-methionine</name>
        <dbReference type="ChEBI" id="CHEBI:59789"/>
    </ligand>
</feature>
<keyword evidence="5 6" id="KW-0694">RNA-binding</keyword>
<dbReference type="PANTHER" id="PTHR22807:SF61">
    <property type="entry name" value="NOL1_NOP2_SUN FAMILY PROTEIN _ ANTITERMINATION NUSB DOMAIN-CONTAINING PROTEIN"/>
    <property type="match status" value="1"/>
</dbReference>
<accession>A0A918TUN7</accession>
<dbReference type="SUPFAM" id="SSF53335">
    <property type="entry name" value="S-adenosyl-L-methionine-dependent methyltransferases"/>
    <property type="match status" value="1"/>
</dbReference>
<dbReference type="InterPro" id="IPR001678">
    <property type="entry name" value="MeTrfase_RsmB-F_NOP2_dom"/>
</dbReference>
<dbReference type="GO" id="GO:0006355">
    <property type="term" value="P:regulation of DNA-templated transcription"/>
    <property type="evidence" value="ECO:0007669"/>
    <property type="project" value="InterPro"/>
</dbReference>
<evidence type="ECO:0000256" key="5">
    <source>
        <dbReference type="ARBA" id="ARBA00022884"/>
    </source>
</evidence>
<reference evidence="8" key="2">
    <citation type="submission" date="2020-09" db="EMBL/GenBank/DDBJ databases">
        <authorList>
            <person name="Sun Q."/>
            <person name="Kim S."/>
        </authorList>
    </citation>
    <scope>NUCLEOTIDE SEQUENCE</scope>
    <source>
        <strain evidence="8">KCTC 23310</strain>
    </source>
</reference>
<comment type="caution">
    <text evidence="8">The sequence shown here is derived from an EMBL/GenBank/DDBJ whole genome shotgun (WGS) entry which is preliminary data.</text>
</comment>
<evidence type="ECO:0000256" key="3">
    <source>
        <dbReference type="ARBA" id="ARBA00022679"/>
    </source>
</evidence>
<dbReference type="PROSITE" id="PS01153">
    <property type="entry name" value="NOL1_NOP2_SUN"/>
    <property type="match status" value="1"/>
</dbReference>
<feature type="active site" description="Nucleophile" evidence="6">
    <location>
        <position position="350"/>
    </location>
</feature>
<dbReference type="Gene3D" id="3.40.50.150">
    <property type="entry name" value="Vaccinia Virus protein VP39"/>
    <property type="match status" value="1"/>
</dbReference>
<evidence type="ECO:0000259" key="7">
    <source>
        <dbReference type="PROSITE" id="PS51686"/>
    </source>
</evidence>
<gene>
    <name evidence="8" type="ORF">GCM10007315_30870</name>
</gene>
<dbReference type="GO" id="GO:0008173">
    <property type="term" value="F:RNA methyltransferase activity"/>
    <property type="evidence" value="ECO:0007669"/>
    <property type="project" value="InterPro"/>
</dbReference>
<keyword evidence="4 6" id="KW-0949">S-adenosyl-L-methionine</keyword>
<dbReference type="RefSeq" id="WP_189412734.1">
    <property type="nucleotide sequence ID" value="NZ_BMYJ01000011.1"/>
</dbReference>
<reference evidence="8" key="1">
    <citation type="journal article" date="2014" name="Int. J. Syst. Evol. Microbiol.">
        <title>Complete genome sequence of Corynebacterium casei LMG S-19264T (=DSM 44701T), isolated from a smear-ripened cheese.</title>
        <authorList>
            <consortium name="US DOE Joint Genome Institute (JGI-PGF)"/>
            <person name="Walter F."/>
            <person name="Albersmeier A."/>
            <person name="Kalinowski J."/>
            <person name="Ruckert C."/>
        </authorList>
    </citation>
    <scope>NUCLEOTIDE SEQUENCE</scope>
    <source>
        <strain evidence="8">KCTC 23310</strain>
    </source>
</reference>
<name>A0A918TUN7_9RHOB</name>
<organism evidence="8 9">
    <name type="scientific">Neogemmobacter tilapiae</name>
    <dbReference type="NCBI Taxonomy" id="875041"/>
    <lineage>
        <taxon>Bacteria</taxon>
        <taxon>Pseudomonadati</taxon>
        <taxon>Pseudomonadota</taxon>
        <taxon>Alphaproteobacteria</taxon>
        <taxon>Rhodobacterales</taxon>
        <taxon>Paracoccaceae</taxon>
        <taxon>Neogemmobacter</taxon>
    </lineage>
</organism>
<keyword evidence="9" id="KW-1185">Reference proteome</keyword>
<dbReference type="InterPro" id="IPR018314">
    <property type="entry name" value="RsmB/NOL1/NOP2-like_CS"/>
</dbReference>
<dbReference type="PROSITE" id="PS51686">
    <property type="entry name" value="SAM_MT_RSMB_NOP"/>
    <property type="match status" value="1"/>
</dbReference>
<dbReference type="GO" id="GO:0001510">
    <property type="term" value="P:RNA methylation"/>
    <property type="evidence" value="ECO:0007669"/>
    <property type="project" value="InterPro"/>
</dbReference>
<evidence type="ECO:0000256" key="6">
    <source>
        <dbReference type="PROSITE-ProRule" id="PRU01023"/>
    </source>
</evidence>
<dbReference type="CDD" id="cd02440">
    <property type="entry name" value="AdoMet_MTases"/>
    <property type="match status" value="1"/>
</dbReference>
<evidence type="ECO:0000313" key="9">
    <source>
        <dbReference type="Proteomes" id="UP000638981"/>
    </source>
</evidence>
<dbReference type="Pfam" id="PF01189">
    <property type="entry name" value="Methyltr_RsmB-F"/>
    <property type="match status" value="1"/>
</dbReference>
<dbReference type="Gene3D" id="1.10.940.10">
    <property type="entry name" value="NusB-like"/>
    <property type="match status" value="1"/>
</dbReference>
<evidence type="ECO:0000256" key="4">
    <source>
        <dbReference type="ARBA" id="ARBA00022691"/>
    </source>
</evidence>
<dbReference type="AlphaFoldDB" id="A0A918TUN7"/>
<dbReference type="InterPro" id="IPR049560">
    <property type="entry name" value="MeTrfase_RsmB-F_NOP2_cat"/>
</dbReference>
<feature type="binding site" evidence="6">
    <location>
        <position position="255"/>
    </location>
    <ligand>
        <name>S-adenosyl-L-methionine</name>
        <dbReference type="ChEBI" id="CHEBI:59789"/>
    </ligand>
</feature>
<dbReference type="EMBL" id="BMYJ01000011">
    <property type="protein sequence ID" value="GHC64328.1"/>
    <property type="molecule type" value="Genomic_DNA"/>
</dbReference>
<dbReference type="PRINTS" id="PR02008">
    <property type="entry name" value="RCMTFAMILY"/>
</dbReference>
<dbReference type="Proteomes" id="UP000638981">
    <property type="component" value="Unassembled WGS sequence"/>
</dbReference>
<dbReference type="InterPro" id="IPR006027">
    <property type="entry name" value="NusB_RsmB_TIM44"/>
</dbReference>
<dbReference type="InterPro" id="IPR035926">
    <property type="entry name" value="NusB-like_sf"/>
</dbReference>
<dbReference type="InterPro" id="IPR029063">
    <property type="entry name" value="SAM-dependent_MTases_sf"/>
</dbReference>
<feature type="binding site" evidence="6">
    <location>
        <position position="281"/>
    </location>
    <ligand>
        <name>S-adenosyl-L-methionine</name>
        <dbReference type="ChEBI" id="CHEBI:59789"/>
    </ligand>
</feature>